<gene>
    <name evidence="9 11" type="primary">tatA</name>
    <name evidence="11" type="ORF">FJY75_01155</name>
</gene>
<keyword evidence="7 9" id="KW-0811">Translocation</keyword>
<keyword evidence="5 9" id="KW-0653">Protein transport</keyword>
<evidence type="ECO:0000256" key="8">
    <source>
        <dbReference type="ARBA" id="ARBA00023136"/>
    </source>
</evidence>
<reference evidence="11" key="1">
    <citation type="submission" date="2019-03" db="EMBL/GenBank/DDBJ databases">
        <title>Lake Tanganyika Metagenome-Assembled Genomes (MAGs).</title>
        <authorList>
            <person name="Tran P."/>
        </authorList>
    </citation>
    <scope>NUCLEOTIDE SEQUENCE</scope>
    <source>
        <strain evidence="11">M_DeepCast_400m_m2_100</strain>
    </source>
</reference>
<keyword evidence="3 9" id="KW-1003">Cell membrane</keyword>
<dbReference type="PANTHER" id="PTHR42982:SF1">
    <property type="entry name" value="SEC-INDEPENDENT PROTEIN TRANSLOCASE PROTEIN TATA"/>
    <property type="match status" value="1"/>
</dbReference>
<feature type="compositionally biased region" description="Low complexity" evidence="10">
    <location>
        <begin position="72"/>
        <end position="84"/>
    </location>
</feature>
<evidence type="ECO:0000313" key="12">
    <source>
        <dbReference type="Proteomes" id="UP000748308"/>
    </source>
</evidence>
<comment type="similarity">
    <text evidence="9">Belongs to the TatA/E family.</text>
</comment>
<dbReference type="PANTHER" id="PTHR42982">
    <property type="entry name" value="SEC-INDEPENDENT PROTEIN TRANSLOCASE PROTEIN TATA"/>
    <property type="match status" value="1"/>
</dbReference>
<keyword evidence="4 9" id="KW-0812">Transmembrane</keyword>
<dbReference type="Pfam" id="PF02416">
    <property type="entry name" value="TatA_B_E"/>
    <property type="match status" value="1"/>
</dbReference>
<keyword evidence="2 9" id="KW-0813">Transport</keyword>
<dbReference type="InterPro" id="IPR003369">
    <property type="entry name" value="TatA/B/E"/>
</dbReference>
<organism evidence="11 12">
    <name type="scientific">Eiseniibacteriota bacterium</name>
    <dbReference type="NCBI Taxonomy" id="2212470"/>
    <lineage>
        <taxon>Bacteria</taxon>
        <taxon>Candidatus Eiseniibacteriota</taxon>
    </lineage>
</organism>
<evidence type="ECO:0000256" key="7">
    <source>
        <dbReference type="ARBA" id="ARBA00023010"/>
    </source>
</evidence>
<comment type="caution">
    <text evidence="11">The sequence shown here is derived from an EMBL/GenBank/DDBJ whole genome shotgun (WGS) entry which is preliminary data.</text>
</comment>
<evidence type="ECO:0000313" key="11">
    <source>
        <dbReference type="EMBL" id="MBM3316437.1"/>
    </source>
</evidence>
<keyword evidence="8 9" id="KW-0472">Membrane</keyword>
<dbReference type="EMBL" id="VGIY01000013">
    <property type="protein sequence ID" value="MBM3316437.1"/>
    <property type="molecule type" value="Genomic_DNA"/>
</dbReference>
<evidence type="ECO:0000256" key="9">
    <source>
        <dbReference type="HAMAP-Rule" id="MF_00236"/>
    </source>
</evidence>
<dbReference type="Gene3D" id="1.20.5.3310">
    <property type="match status" value="1"/>
</dbReference>
<proteinExistence type="inferred from homology"/>
<dbReference type="GO" id="GO:0043953">
    <property type="term" value="P:protein transport by the Tat complex"/>
    <property type="evidence" value="ECO:0007669"/>
    <property type="project" value="UniProtKB-UniRule"/>
</dbReference>
<keyword evidence="6 9" id="KW-1133">Transmembrane helix</keyword>
<dbReference type="Proteomes" id="UP000748308">
    <property type="component" value="Unassembled WGS sequence"/>
</dbReference>
<evidence type="ECO:0000256" key="10">
    <source>
        <dbReference type="SAM" id="MobiDB-lite"/>
    </source>
</evidence>
<sequence>MFGVGTQELLVILLVVLVLFGGKRIPELARSLGTGLRDFRKAVRDVQREVDLESLVRLPPEEGPAGAEATKAPPRAALPSAPAPTDAPARPSEGGEGI</sequence>
<evidence type="ECO:0000256" key="4">
    <source>
        <dbReference type="ARBA" id="ARBA00022692"/>
    </source>
</evidence>
<evidence type="ECO:0000256" key="6">
    <source>
        <dbReference type="ARBA" id="ARBA00022989"/>
    </source>
</evidence>
<comment type="subunit">
    <text evidence="9">Forms a complex with TatC.</text>
</comment>
<evidence type="ECO:0000256" key="3">
    <source>
        <dbReference type="ARBA" id="ARBA00022475"/>
    </source>
</evidence>
<evidence type="ECO:0000256" key="1">
    <source>
        <dbReference type="ARBA" id="ARBA00004162"/>
    </source>
</evidence>
<name>A0A937X9Q4_UNCEI</name>
<dbReference type="NCBIfam" id="TIGR01411">
    <property type="entry name" value="tatAE"/>
    <property type="match status" value="1"/>
</dbReference>
<dbReference type="PRINTS" id="PR01506">
    <property type="entry name" value="TATBPROTEIN"/>
</dbReference>
<accession>A0A937X9Q4</accession>
<dbReference type="AlphaFoldDB" id="A0A937X9Q4"/>
<comment type="subcellular location">
    <subcellularLocation>
        <location evidence="1 9">Cell membrane</location>
        <topology evidence="1 9">Single-pass membrane protein</topology>
    </subcellularLocation>
</comment>
<dbReference type="GO" id="GO:0008320">
    <property type="term" value="F:protein transmembrane transporter activity"/>
    <property type="evidence" value="ECO:0007669"/>
    <property type="project" value="UniProtKB-UniRule"/>
</dbReference>
<comment type="function">
    <text evidence="9">Part of the twin-arginine translocation (Tat) system that transports large folded proteins containing a characteristic twin-arginine motif in their signal peptide across membranes. TatA could form the protein-conducting channel of the Tat system.</text>
</comment>
<evidence type="ECO:0000256" key="2">
    <source>
        <dbReference type="ARBA" id="ARBA00022448"/>
    </source>
</evidence>
<dbReference type="HAMAP" id="MF_00236">
    <property type="entry name" value="TatA_E"/>
    <property type="match status" value="1"/>
</dbReference>
<protein>
    <recommendedName>
        <fullName evidence="9">Sec-independent protein translocase protein TatA</fullName>
    </recommendedName>
</protein>
<dbReference type="GO" id="GO:0033281">
    <property type="term" value="C:TAT protein transport complex"/>
    <property type="evidence" value="ECO:0007669"/>
    <property type="project" value="UniProtKB-UniRule"/>
</dbReference>
<feature type="region of interest" description="Disordered" evidence="10">
    <location>
        <begin position="57"/>
        <end position="98"/>
    </location>
</feature>
<dbReference type="InterPro" id="IPR006312">
    <property type="entry name" value="TatA/E"/>
</dbReference>
<evidence type="ECO:0000256" key="5">
    <source>
        <dbReference type="ARBA" id="ARBA00022927"/>
    </source>
</evidence>